<evidence type="ECO:0000313" key="2">
    <source>
        <dbReference type="Proteomes" id="UP000000759"/>
    </source>
</evidence>
<dbReference type="InParanoid" id="B7G2W9"/>
<dbReference type="Proteomes" id="UP000000759">
    <property type="component" value="Chromosome 12"/>
</dbReference>
<accession>B7G2W9</accession>
<dbReference type="AlphaFoldDB" id="B7G2W9"/>
<dbReference type="PaxDb" id="2850-Phatr47223"/>
<sequence length="192" mass="21055">MPPSGWKAIGADRDLRSQKQPTFWVPELIRIVTMSLLKYLFFAELVSSIGGFYLPSCSSRGGGTPLWVKRPDFPQPLSLDRRRALEGLLAGVATGAFFPFSCYALDFDAFMSKELESSSASKTQSLSSDAALCKYGQPSAQTGEACVRAGLPTTRAKGGVDAFGNINRGDFVRCKKVYENKNDSWVESWNCE</sequence>
<dbReference type="HOGENOM" id="CLU_1417670_0_0_1"/>
<keyword evidence="2" id="KW-1185">Reference proteome</keyword>
<evidence type="ECO:0000313" key="1">
    <source>
        <dbReference type="EMBL" id="EEC47200.1"/>
    </source>
</evidence>
<gene>
    <name evidence="1" type="ORF">PHATRDRAFT_47223</name>
</gene>
<proteinExistence type="predicted"/>
<dbReference type="KEGG" id="pti:PHATRDRAFT_47223"/>
<dbReference type="EMBL" id="CM000614">
    <property type="protein sequence ID" value="EEC47200.1"/>
    <property type="molecule type" value="Genomic_DNA"/>
</dbReference>
<dbReference type="GeneID" id="7201984"/>
<name>B7G2W9_PHATC</name>
<protein>
    <submittedName>
        <fullName evidence="1">Uncharacterized protein</fullName>
    </submittedName>
</protein>
<reference evidence="1 2" key="1">
    <citation type="journal article" date="2008" name="Nature">
        <title>The Phaeodactylum genome reveals the evolutionary history of diatom genomes.</title>
        <authorList>
            <person name="Bowler C."/>
            <person name="Allen A.E."/>
            <person name="Badger J.H."/>
            <person name="Grimwood J."/>
            <person name="Jabbari K."/>
            <person name="Kuo A."/>
            <person name="Maheswari U."/>
            <person name="Martens C."/>
            <person name="Maumus F."/>
            <person name="Otillar R.P."/>
            <person name="Rayko E."/>
            <person name="Salamov A."/>
            <person name="Vandepoele K."/>
            <person name="Beszteri B."/>
            <person name="Gruber A."/>
            <person name="Heijde M."/>
            <person name="Katinka M."/>
            <person name="Mock T."/>
            <person name="Valentin K."/>
            <person name="Verret F."/>
            <person name="Berges J.A."/>
            <person name="Brownlee C."/>
            <person name="Cadoret J.P."/>
            <person name="Chiovitti A."/>
            <person name="Choi C.J."/>
            <person name="Coesel S."/>
            <person name="De Martino A."/>
            <person name="Detter J.C."/>
            <person name="Durkin C."/>
            <person name="Falciatore A."/>
            <person name="Fournet J."/>
            <person name="Haruta M."/>
            <person name="Huysman M.J."/>
            <person name="Jenkins B.D."/>
            <person name="Jiroutova K."/>
            <person name="Jorgensen R.E."/>
            <person name="Joubert Y."/>
            <person name="Kaplan A."/>
            <person name="Kroger N."/>
            <person name="Kroth P.G."/>
            <person name="La Roche J."/>
            <person name="Lindquist E."/>
            <person name="Lommer M."/>
            <person name="Martin-Jezequel V."/>
            <person name="Lopez P.J."/>
            <person name="Lucas S."/>
            <person name="Mangogna M."/>
            <person name="McGinnis K."/>
            <person name="Medlin L.K."/>
            <person name="Montsant A."/>
            <person name="Oudot-Le Secq M.P."/>
            <person name="Napoli C."/>
            <person name="Obornik M."/>
            <person name="Parker M.S."/>
            <person name="Petit J.L."/>
            <person name="Porcel B.M."/>
            <person name="Poulsen N."/>
            <person name="Robison M."/>
            <person name="Rychlewski L."/>
            <person name="Rynearson T.A."/>
            <person name="Schmutz J."/>
            <person name="Shapiro H."/>
            <person name="Siaut M."/>
            <person name="Stanley M."/>
            <person name="Sussman M.R."/>
            <person name="Taylor A.R."/>
            <person name="Vardi A."/>
            <person name="von Dassow P."/>
            <person name="Vyverman W."/>
            <person name="Willis A."/>
            <person name="Wyrwicz L.S."/>
            <person name="Rokhsar D.S."/>
            <person name="Weissenbach J."/>
            <person name="Armbrust E.V."/>
            <person name="Green B.R."/>
            <person name="Van de Peer Y."/>
            <person name="Grigoriev I.V."/>
        </authorList>
    </citation>
    <scope>NUCLEOTIDE SEQUENCE [LARGE SCALE GENOMIC DNA]</scope>
    <source>
        <strain evidence="1 2">CCAP 1055/1</strain>
    </source>
</reference>
<organism evidence="1 2">
    <name type="scientific">Phaeodactylum tricornutum (strain CCAP 1055/1)</name>
    <dbReference type="NCBI Taxonomy" id="556484"/>
    <lineage>
        <taxon>Eukaryota</taxon>
        <taxon>Sar</taxon>
        <taxon>Stramenopiles</taxon>
        <taxon>Ochrophyta</taxon>
        <taxon>Bacillariophyta</taxon>
        <taxon>Bacillariophyceae</taxon>
        <taxon>Bacillariophycidae</taxon>
        <taxon>Naviculales</taxon>
        <taxon>Phaeodactylaceae</taxon>
        <taxon>Phaeodactylum</taxon>
    </lineage>
</organism>
<reference evidence="2" key="2">
    <citation type="submission" date="2008-08" db="EMBL/GenBank/DDBJ databases">
        <authorList>
            <consortium name="Diatom Consortium"/>
            <person name="Grigoriev I."/>
            <person name="Grimwood J."/>
            <person name="Kuo A."/>
            <person name="Otillar R.P."/>
            <person name="Salamov A."/>
            <person name="Detter J.C."/>
            <person name="Lindquist E."/>
            <person name="Shapiro H."/>
            <person name="Lucas S."/>
            <person name="Glavina del Rio T."/>
            <person name="Pitluck S."/>
            <person name="Rokhsar D."/>
            <person name="Bowler C."/>
        </authorList>
    </citation>
    <scope>GENOME REANNOTATION</scope>
    <source>
        <strain evidence="2">CCAP 1055/1</strain>
    </source>
</reference>
<dbReference type="RefSeq" id="XP_002181277.1">
    <property type="nucleotide sequence ID" value="XM_002181241.1"/>
</dbReference>
<dbReference type="OrthoDB" id="196132at2759"/>